<reference evidence="9 10" key="1">
    <citation type="submission" date="2018-12" db="EMBL/GenBank/DDBJ databases">
        <authorList>
            <consortium name="Pathogen Informatics"/>
        </authorList>
    </citation>
    <scope>NUCLEOTIDE SEQUENCE [LARGE SCALE GENOMIC DNA]</scope>
    <source>
        <strain evidence="9 10">NCTC13193</strain>
    </source>
</reference>
<dbReference type="InterPro" id="IPR001765">
    <property type="entry name" value="Carbonic_anhydrase"/>
</dbReference>
<evidence type="ECO:0000313" key="10">
    <source>
        <dbReference type="Proteomes" id="UP000270487"/>
    </source>
</evidence>
<dbReference type="InterPro" id="IPR036874">
    <property type="entry name" value="Carbonic_anhydrase_sf"/>
</dbReference>
<dbReference type="InterPro" id="IPR015892">
    <property type="entry name" value="Carbonic_anhydrase_CS"/>
</dbReference>
<comment type="cofactor">
    <cofactor evidence="7">
        <name>Zn(2+)</name>
        <dbReference type="ChEBI" id="CHEBI:29105"/>
    </cofactor>
    <text evidence="7">Binds 1 zinc ion per subunit.</text>
</comment>
<feature type="binding site" evidence="7">
    <location>
        <position position="42"/>
    </location>
    <ligand>
        <name>Zn(2+)</name>
        <dbReference type="ChEBI" id="CHEBI:29105"/>
    </ligand>
</feature>
<evidence type="ECO:0000256" key="7">
    <source>
        <dbReference type="PIRSR" id="PIRSR601765-1"/>
    </source>
</evidence>
<accession>A0A448SJG2</accession>
<evidence type="ECO:0000256" key="3">
    <source>
        <dbReference type="ARBA" id="ARBA00022723"/>
    </source>
</evidence>
<evidence type="ECO:0000313" key="9">
    <source>
        <dbReference type="EMBL" id="VEI67860.1"/>
    </source>
</evidence>
<dbReference type="Pfam" id="PF00484">
    <property type="entry name" value="Pro_CA"/>
    <property type="match status" value="1"/>
</dbReference>
<dbReference type="Proteomes" id="UP000270487">
    <property type="component" value="Chromosome"/>
</dbReference>
<evidence type="ECO:0000256" key="5">
    <source>
        <dbReference type="ARBA" id="ARBA00023239"/>
    </source>
</evidence>
<dbReference type="PROSITE" id="PS00704">
    <property type="entry name" value="PROK_CO2_ANHYDRASE_1"/>
    <property type="match status" value="1"/>
</dbReference>
<dbReference type="Gene3D" id="3.40.1050.10">
    <property type="entry name" value="Carbonic anhydrase"/>
    <property type="match status" value="1"/>
</dbReference>
<dbReference type="PANTHER" id="PTHR11002:SF76">
    <property type="entry name" value="CARBONIC ANHYDRASE"/>
    <property type="match status" value="1"/>
</dbReference>
<proteinExistence type="inferred from homology"/>
<dbReference type="SUPFAM" id="SSF53056">
    <property type="entry name" value="beta-carbonic anhydrase, cab"/>
    <property type="match status" value="1"/>
</dbReference>
<comment type="function">
    <text evidence="8">Reversible hydration of carbon dioxide.</text>
</comment>
<dbReference type="EC" id="4.2.1.1" evidence="2 8"/>
<dbReference type="GO" id="GO:0004089">
    <property type="term" value="F:carbonate dehydratase activity"/>
    <property type="evidence" value="ECO:0007669"/>
    <property type="project" value="UniProtKB-UniRule"/>
</dbReference>
<gene>
    <name evidence="9" type="primary">can_1</name>
    <name evidence="9" type="ORF">NCTC13193_02104</name>
</gene>
<organism evidence="9 10">
    <name type="scientific">Serratia fonticola</name>
    <dbReference type="NCBI Taxonomy" id="47917"/>
    <lineage>
        <taxon>Bacteria</taxon>
        <taxon>Pseudomonadati</taxon>
        <taxon>Pseudomonadota</taxon>
        <taxon>Gammaproteobacteria</taxon>
        <taxon>Enterobacterales</taxon>
        <taxon>Yersiniaceae</taxon>
        <taxon>Serratia</taxon>
    </lineage>
</organism>
<keyword evidence="3 7" id="KW-0479">Metal-binding</keyword>
<evidence type="ECO:0000256" key="8">
    <source>
        <dbReference type="RuleBase" id="RU003956"/>
    </source>
</evidence>
<sequence>MNSLNHLLVRNRSWATEQQWRDPSYFSQLAKSQHPEILWIGCSDSRVPAETIVRAQPGELFVHRNIANMVEEQDDNLMSVVQYAVEHLGVSSIVICGHYGCGGIQSALSTQNVPVKDSLTRRLASLRYSLAPHLVTLKPPENEETEHLKKAVYANVQVQLNKLSKTAIIQRAWQQNKALTLFGCIYDMHTGFLNVLAQYPDDGEVP</sequence>
<comment type="similarity">
    <text evidence="1 8">Belongs to the beta-class carbonic anhydrase family.</text>
</comment>
<feature type="binding site" evidence="7">
    <location>
        <position position="44"/>
    </location>
    <ligand>
        <name>Zn(2+)</name>
        <dbReference type="ChEBI" id="CHEBI:29105"/>
    </ligand>
</feature>
<feature type="binding site" evidence="7">
    <location>
        <position position="98"/>
    </location>
    <ligand>
        <name>Zn(2+)</name>
        <dbReference type="ChEBI" id="CHEBI:29105"/>
    </ligand>
</feature>
<evidence type="ECO:0000256" key="4">
    <source>
        <dbReference type="ARBA" id="ARBA00022833"/>
    </source>
</evidence>
<evidence type="ECO:0000256" key="2">
    <source>
        <dbReference type="ARBA" id="ARBA00012925"/>
    </source>
</evidence>
<dbReference type="GO" id="GO:0008270">
    <property type="term" value="F:zinc ion binding"/>
    <property type="evidence" value="ECO:0007669"/>
    <property type="project" value="UniProtKB-UniRule"/>
</dbReference>
<dbReference type="PROSITE" id="PS00705">
    <property type="entry name" value="PROK_CO2_ANHYDRASE_2"/>
    <property type="match status" value="1"/>
</dbReference>
<keyword evidence="4 7" id="KW-0862">Zinc</keyword>
<evidence type="ECO:0000256" key="1">
    <source>
        <dbReference type="ARBA" id="ARBA00006217"/>
    </source>
</evidence>
<dbReference type="EMBL" id="LR134492">
    <property type="protein sequence ID" value="VEI67860.1"/>
    <property type="molecule type" value="Genomic_DNA"/>
</dbReference>
<dbReference type="CDD" id="cd00883">
    <property type="entry name" value="beta_CA_cladeA"/>
    <property type="match status" value="1"/>
</dbReference>
<feature type="binding site" evidence="7">
    <location>
        <position position="101"/>
    </location>
    <ligand>
        <name>Zn(2+)</name>
        <dbReference type="ChEBI" id="CHEBI:29105"/>
    </ligand>
</feature>
<comment type="catalytic activity">
    <reaction evidence="6 8">
        <text>hydrogencarbonate + H(+) = CO2 + H2O</text>
        <dbReference type="Rhea" id="RHEA:10748"/>
        <dbReference type="ChEBI" id="CHEBI:15377"/>
        <dbReference type="ChEBI" id="CHEBI:15378"/>
        <dbReference type="ChEBI" id="CHEBI:16526"/>
        <dbReference type="ChEBI" id="CHEBI:17544"/>
        <dbReference type="EC" id="4.2.1.1"/>
    </reaction>
</comment>
<dbReference type="GO" id="GO:0015976">
    <property type="term" value="P:carbon utilization"/>
    <property type="evidence" value="ECO:0007669"/>
    <property type="project" value="InterPro"/>
</dbReference>
<keyword evidence="5 8" id="KW-0456">Lyase</keyword>
<dbReference type="SMART" id="SM00947">
    <property type="entry name" value="Pro_CA"/>
    <property type="match status" value="1"/>
</dbReference>
<protein>
    <recommendedName>
        <fullName evidence="2 8">Carbonic anhydrase</fullName>
        <ecNumber evidence="2 8">4.2.1.1</ecNumber>
    </recommendedName>
    <alternativeName>
        <fullName evidence="8">Carbonate dehydratase</fullName>
    </alternativeName>
</protein>
<dbReference type="PANTHER" id="PTHR11002">
    <property type="entry name" value="CARBONIC ANHYDRASE"/>
    <property type="match status" value="1"/>
</dbReference>
<name>A0A448SJG2_SERFO</name>
<dbReference type="AlphaFoldDB" id="A0A448SJG2"/>
<evidence type="ECO:0000256" key="6">
    <source>
        <dbReference type="ARBA" id="ARBA00048348"/>
    </source>
</evidence>